<evidence type="ECO:0000256" key="2">
    <source>
        <dbReference type="ARBA" id="ARBA00022694"/>
    </source>
</evidence>
<keyword evidence="3 6" id="KW-0547">Nucleotide-binding</keyword>
<keyword evidence="6" id="KW-0963">Cytoplasm</keyword>
<keyword evidence="10" id="KW-1185">Reference proteome</keyword>
<dbReference type="InterPro" id="IPR012795">
    <property type="entry name" value="tRNA_Ile_lys_synt_N"/>
</dbReference>
<dbReference type="EC" id="6.3.4.19" evidence="6"/>
<evidence type="ECO:0000313" key="10">
    <source>
        <dbReference type="Proteomes" id="UP001549143"/>
    </source>
</evidence>
<evidence type="ECO:0000256" key="5">
    <source>
        <dbReference type="ARBA" id="ARBA00048539"/>
    </source>
</evidence>
<dbReference type="InterPro" id="IPR014729">
    <property type="entry name" value="Rossmann-like_a/b/a_fold"/>
</dbReference>
<protein>
    <recommendedName>
        <fullName evidence="6">tRNA(Ile)-lysidine synthase</fullName>
        <ecNumber evidence="6">6.3.4.19</ecNumber>
    </recommendedName>
    <alternativeName>
        <fullName evidence="6">tRNA(Ile)-2-lysyl-cytidine synthase</fullName>
    </alternativeName>
    <alternativeName>
        <fullName evidence="6">tRNA(Ile)-lysidine synthetase</fullName>
    </alternativeName>
</protein>
<keyword evidence="2 6" id="KW-0819">tRNA processing</keyword>
<evidence type="ECO:0000256" key="4">
    <source>
        <dbReference type="ARBA" id="ARBA00022840"/>
    </source>
</evidence>
<dbReference type="HAMAP" id="MF_01161">
    <property type="entry name" value="tRNA_Ile_lys_synt"/>
    <property type="match status" value="1"/>
</dbReference>
<sequence length="455" mass="48078">MLTLEAEPDRDARVFFDIDLCKTDFSGGAVVAISGGGDSTALLVLANDFFCTHWPDAKLVAVTVDHALRPASRDEALKVGAFCAGLGIAHHIQVWEGPKPQSGLLAAAREARYRLLADVARAEGVGMVLTGHTSDDQAETVTMRRERGVAMGGEERGLAGMAPATLFDGDVWIVRPLLGARREALRALLRERKIGWIEDPTNEDHAYERPRVRSAIDEKGFVSAMRAAGEAAHKRCDLDARTAALIGGHASRPVAGLIRLNPAFLAEQDRAAAIHALRLLLAAAGGLQMPPDTERTASLLDGLTEGTVRRATLARALVDARRDGVFLLREARGLPEPMRATDGLIWDGRYRIALQDGDGAVSIRAGGGEGFVAEALPPDVPESLARAALATGPIAIPSGKNVALVPLVAPFARFLPGFDLESAGALAELAGASPVPQPPMPPVPPFVPGKDIGRP</sequence>
<comment type="function">
    <text evidence="6">Ligates lysine onto the cytidine present at position 34 of the AUA codon-specific tRNA(Ile) that contains the anticodon CAU, in an ATP-dependent manner. Cytidine is converted to lysidine, thus changing the amino acid specificity of the tRNA from methionine to isoleucine.</text>
</comment>
<evidence type="ECO:0000256" key="1">
    <source>
        <dbReference type="ARBA" id="ARBA00022598"/>
    </source>
</evidence>
<feature type="domain" description="tRNA(Ile)-lysidine/2-thiocytidine synthase N-terminal" evidence="8">
    <location>
        <begin position="30"/>
        <end position="214"/>
    </location>
</feature>
<comment type="similarity">
    <text evidence="6">Belongs to the tRNA(Ile)-lysidine synthase family.</text>
</comment>
<dbReference type="CDD" id="cd01992">
    <property type="entry name" value="TilS_N"/>
    <property type="match status" value="1"/>
</dbReference>
<dbReference type="PANTHER" id="PTHR43033:SF1">
    <property type="entry name" value="TRNA(ILE)-LYSIDINE SYNTHASE-RELATED"/>
    <property type="match status" value="1"/>
</dbReference>
<dbReference type="InterPro" id="IPR011063">
    <property type="entry name" value="TilS/TtcA_N"/>
</dbReference>
<dbReference type="PANTHER" id="PTHR43033">
    <property type="entry name" value="TRNA(ILE)-LYSIDINE SYNTHASE-RELATED"/>
    <property type="match status" value="1"/>
</dbReference>
<gene>
    <name evidence="6" type="primary">tilS</name>
    <name evidence="9" type="ORF">ABID44_001846</name>
</gene>
<evidence type="ECO:0000313" key="9">
    <source>
        <dbReference type="EMBL" id="MET3661520.1"/>
    </source>
</evidence>
<comment type="subcellular location">
    <subcellularLocation>
        <location evidence="6">Cytoplasm</location>
    </subcellularLocation>
</comment>
<feature type="compositionally biased region" description="Pro residues" evidence="7">
    <location>
        <begin position="435"/>
        <end position="447"/>
    </location>
</feature>
<dbReference type="SUPFAM" id="SSF52402">
    <property type="entry name" value="Adenine nucleotide alpha hydrolases-like"/>
    <property type="match status" value="1"/>
</dbReference>
<dbReference type="InterPro" id="IPR012094">
    <property type="entry name" value="tRNA_Ile_lys_synt"/>
</dbReference>
<name>A0ABV2KKB8_9HYPH</name>
<evidence type="ECO:0000259" key="8">
    <source>
        <dbReference type="Pfam" id="PF01171"/>
    </source>
</evidence>
<evidence type="ECO:0000256" key="3">
    <source>
        <dbReference type="ARBA" id="ARBA00022741"/>
    </source>
</evidence>
<evidence type="ECO:0000256" key="7">
    <source>
        <dbReference type="SAM" id="MobiDB-lite"/>
    </source>
</evidence>
<dbReference type="Gene3D" id="3.40.50.620">
    <property type="entry name" value="HUPs"/>
    <property type="match status" value="1"/>
</dbReference>
<keyword evidence="1 6" id="KW-0436">Ligase</keyword>
<evidence type="ECO:0000256" key="6">
    <source>
        <dbReference type="HAMAP-Rule" id="MF_01161"/>
    </source>
</evidence>
<comment type="domain">
    <text evidence="6">The N-terminal region contains the highly conserved SGGXDS motif, predicted to be a P-loop motif involved in ATP binding.</text>
</comment>
<dbReference type="Proteomes" id="UP001549143">
    <property type="component" value="Unassembled WGS sequence"/>
</dbReference>
<dbReference type="EMBL" id="JBEPMN010000005">
    <property type="protein sequence ID" value="MET3661520.1"/>
    <property type="molecule type" value="Genomic_DNA"/>
</dbReference>
<comment type="caution">
    <text evidence="9">The sequence shown here is derived from an EMBL/GenBank/DDBJ whole genome shotgun (WGS) entry which is preliminary data.</text>
</comment>
<accession>A0ABV2KKB8</accession>
<proteinExistence type="inferred from homology"/>
<comment type="catalytic activity">
    <reaction evidence="5 6">
        <text>cytidine(34) in tRNA(Ile2) + L-lysine + ATP = lysidine(34) in tRNA(Ile2) + AMP + diphosphate + H(+)</text>
        <dbReference type="Rhea" id="RHEA:43744"/>
        <dbReference type="Rhea" id="RHEA-COMP:10625"/>
        <dbReference type="Rhea" id="RHEA-COMP:10670"/>
        <dbReference type="ChEBI" id="CHEBI:15378"/>
        <dbReference type="ChEBI" id="CHEBI:30616"/>
        <dbReference type="ChEBI" id="CHEBI:32551"/>
        <dbReference type="ChEBI" id="CHEBI:33019"/>
        <dbReference type="ChEBI" id="CHEBI:82748"/>
        <dbReference type="ChEBI" id="CHEBI:83665"/>
        <dbReference type="ChEBI" id="CHEBI:456215"/>
        <dbReference type="EC" id="6.3.4.19"/>
    </reaction>
</comment>
<keyword evidence="4 6" id="KW-0067">ATP-binding</keyword>
<dbReference type="RefSeq" id="WP_354151398.1">
    <property type="nucleotide sequence ID" value="NZ_JBEPMN010000005.1"/>
</dbReference>
<feature type="binding site" evidence="6">
    <location>
        <begin position="34"/>
        <end position="39"/>
    </location>
    <ligand>
        <name>ATP</name>
        <dbReference type="ChEBI" id="CHEBI:30616"/>
    </ligand>
</feature>
<reference evidence="9 10" key="1">
    <citation type="submission" date="2024-06" db="EMBL/GenBank/DDBJ databases">
        <title>Genomic Encyclopedia of Type Strains, Phase IV (KMG-IV): sequencing the most valuable type-strain genomes for metagenomic binning, comparative biology and taxonomic classification.</title>
        <authorList>
            <person name="Goeker M."/>
        </authorList>
    </citation>
    <scope>NUCLEOTIDE SEQUENCE [LARGE SCALE GENOMIC DNA]</scope>
    <source>
        <strain evidence="9 10">DSM 19730</strain>
    </source>
</reference>
<organism evidence="9 10">
    <name type="scientific">Aquamicrobium ahrensii</name>
    <dbReference type="NCBI Taxonomy" id="469551"/>
    <lineage>
        <taxon>Bacteria</taxon>
        <taxon>Pseudomonadati</taxon>
        <taxon>Pseudomonadota</taxon>
        <taxon>Alphaproteobacteria</taxon>
        <taxon>Hyphomicrobiales</taxon>
        <taxon>Phyllobacteriaceae</taxon>
        <taxon>Aquamicrobium</taxon>
    </lineage>
</organism>
<feature type="region of interest" description="Disordered" evidence="7">
    <location>
        <begin position="432"/>
        <end position="455"/>
    </location>
</feature>
<dbReference type="Pfam" id="PF01171">
    <property type="entry name" value="ATP_bind_3"/>
    <property type="match status" value="1"/>
</dbReference>
<dbReference type="GO" id="GO:0032267">
    <property type="term" value="F:tRNA(Ile)-lysidine synthase activity"/>
    <property type="evidence" value="ECO:0007669"/>
    <property type="project" value="UniProtKB-EC"/>
</dbReference>
<dbReference type="NCBIfam" id="TIGR02432">
    <property type="entry name" value="lysidine_TilS_N"/>
    <property type="match status" value="1"/>
</dbReference>